<name>A0A562LB49_9GAMM</name>
<keyword evidence="2" id="KW-1185">Reference proteome</keyword>
<gene>
    <name evidence="1" type="ORF">IP90_00990</name>
</gene>
<evidence type="ECO:0000313" key="1">
    <source>
        <dbReference type="EMBL" id="TWI04850.1"/>
    </source>
</evidence>
<comment type="caution">
    <text evidence="1">The sequence shown here is derived from an EMBL/GenBank/DDBJ whole genome shotgun (WGS) entry which is preliminary data.</text>
</comment>
<organism evidence="1 2">
    <name type="scientific">Luteimonas cucumeris</name>
    <dbReference type="NCBI Taxonomy" id="985012"/>
    <lineage>
        <taxon>Bacteria</taxon>
        <taxon>Pseudomonadati</taxon>
        <taxon>Pseudomonadota</taxon>
        <taxon>Gammaproteobacteria</taxon>
        <taxon>Lysobacterales</taxon>
        <taxon>Lysobacteraceae</taxon>
        <taxon>Luteimonas</taxon>
    </lineage>
</organism>
<dbReference type="EMBL" id="VLKN01000002">
    <property type="protein sequence ID" value="TWI04850.1"/>
    <property type="molecule type" value="Genomic_DNA"/>
</dbReference>
<reference evidence="1 2" key="1">
    <citation type="journal article" date="2015" name="Stand. Genomic Sci.">
        <title>Genomic Encyclopedia of Bacterial and Archaeal Type Strains, Phase III: the genomes of soil and plant-associated and newly described type strains.</title>
        <authorList>
            <person name="Whitman W.B."/>
            <person name="Woyke T."/>
            <person name="Klenk H.P."/>
            <person name="Zhou Y."/>
            <person name="Lilburn T.G."/>
            <person name="Beck B.J."/>
            <person name="De Vos P."/>
            <person name="Vandamme P."/>
            <person name="Eisen J.A."/>
            <person name="Garrity G."/>
            <person name="Hugenholtz P."/>
            <person name="Kyrpides N.C."/>
        </authorList>
    </citation>
    <scope>NUCLEOTIDE SEQUENCE [LARGE SCALE GENOMIC DNA]</scope>
    <source>
        <strain evidence="1 2">CGMCC 1.10821</strain>
    </source>
</reference>
<dbReference type="Proteomes" id="UP000315167">
    <property type="component" value="Unassembled WGS sequence"/>
</dbReference>
<dbReference type="AlphaFoldDB" id="A0A562LB49"/>
<proteinExistence type="predicted"/>
<sequence length="89" mass="9609">MSNPNGMVSLVNFLGDEKIKFQVVHQSATNVTTKSGGVARVTLETEAGNISPADLLTGKPTRYGLLLWVDSDDFNSWMQHRGDSRGGEG</sequence>
<accession>A0A562LB49</accession>
<evidence type="ECO:0000313" key="2">
    <source>
        <dbReference type="Proteomes" id="UP000315167"/>
    </source>
</evidence>
<dbReference type="RefSeq" id="WP_144898501.1">
    <property type="nucleotide sequence ID" value="NZ_VLKN01000002.1"/>
</dbReference>
<protein>
    <submittedName>
        <fullName evidence="1">Uncharacterized protein</fullName>
    </submittedName>
</protein>